<dbReference type="InterPro" id="IPR036736">
    <property type="entry name" value="ACP-like_sf"/>
</dbReference>
<dbReference type="Pfam" id="PF21089">
    <property type="entry name" value="PKS_DH_N"/>
    <property type="match status" value="1"/>
</dbReference>
<dbReference type="SUPFAM" id="SSF51735">
    <property type="entry name" value="NAD(P)-binding Rossmann-fold domains"/>
    <property type="match status" value="2"/>
</dbReference>
<keyword evidence="3 12" id="KW-0808">Transferase</keyword>
<dbReference type="PROSITE" id="PS50075">
    <property type="entry name" value="CARRIER"/>
    <property type="match status" value="1"/>
</dbReference>
<dbReference type="PROSITE" id="PS52004">
    <property type="entry name" value="KS3_2"/>
    <property type="match status" value="1"/>
</dbReference>
<dbReference type="SMART" id="SM00823">
    <property type="entry name" value="PKS_PP"/>
    <property type="match status" value="1"/>
</dbReference>
<dbReference type="InterPro" id="IPR001227">
    <property type="entry name" value="Ac_transferase_dom_sf"/>
</dbReference>
<keyword evidence="5" id="KW-0511">Multifunctional enzyme</keyword>
<dbReference type="Gene3D" id="3.90.180.10">
    <property type="entry name" value="Medium-chain alcohol dehydrogenases, catalytic domain"/>
    <property type="match status" value="1"/>
</dbReference>
<name>A0A0P1IVP6_9RHOB</name>
<dbReference type="PROSITE" id="PS00606">
    <property type="entry name" value="KS3_1"/>
    <property type="match status" value="1"/>
</dbReference>
<dbReference type="RefSeq" id="WP_058316480.1">
    <property type="nucleotide sequence ID" value="NZ_CYTO01000024.1"/>
</dbReference>
<organism evidence="12 13">
    <name type="scientific">Cognatishimia activa</name>
    <dbReference type="NCBI Taxonomy" id="1715691"/>
    <lineage>
        <taxon>Bacteria</taxon>
        <taxon>Pseudomonadati</taxon>
        <taxon>Pseudomonadota</taxon>
        <taxon>Alphaproteobacteria</taxon>
        <taxon>Rhodobacterales</taxon>
        <taxon>Paracoccaceae</taxon>
        <taxon>Cognatishimia</taxon>
    </lineage>
</organism>
<evidence type="ECO:0000256" key="6">
    <source>
        <dbReference type="ARBA" id="ARBA00023315"/>
    </source>
</evidence>
<keyword evidence="13" id="KW-1185">Reference proteome</keyword>
<dbReference type="CDD" id="cd00833">
    <property type="entry name" value="PKS"/>
    <property type="match status" value="1"/>
</dbReference>
<feature type="compositionally biased region" description="Polar residues" evidence="8">
    <location>
        <begin position="2421"/>
        <end position="2439"/>
    </location>
</feature>
<keyword evidence="6 12" id="KW-0012">Acyltransferase</keyword>
<dbReference type="InterPro" id="IPR013154">
    <property type="entry name" value="ADH-like_N"/>
</dbReference>
<dbReference type="Pfam" id="PF16197">
    <property type="entry name" value="KAsynt_C_assoc"/>
    <property type="match status" value="1"/>
</dbReference>
<dbReference type="SMART" id="SM00827">
    <property type="entry name" value="PKS_AT"/>
    <property type="match status" value="1"/>
</dbReference>
<dbReference type="SMART" id="SM00826">
    <property type="entry name" value="PKS_DH"/>
    <property type="match status" value="1"/>
</dbReference>
<evidence type="ECO:0000259" key="10">
    <source>
        <dbReference type="PROSITE" id="PS52004"/>
    </source>
</evidence>
<dbReference type="InterPro" id="IPR016035">
    <property type="entry name" value="Acyl_Trfase/lysoPLipase"/>
</dbReference>
<dbReference type="GO" id="GO:0031177">
    <property type="term" value="F:phosphopantetheine binding"/>
    <property type="evidence" value="ECO:0007669"/>
    <property type="project" value="InterPro"/>
</dbReference>
<dbReference type="Proteomes" id="UP000051184">
    <property type="component" value="Unassembled WGS sequence"/>
</dbReference>
<dbReference type="SUPFAM" id="SSF52151">
    <property type="entry name" value="FabD/lysophospholipase-like"/>
    <property type="match status" value="1"/>
</dbReference>
<evidence type="ECO:0000256" key="8">
    <source>
        <dbReference type="SAM" id="MobiDB-lite"/>
    </source>
</evidence>
<dbReference type="GO" id="GO:0004315">
    <property type="term" value="F:3-oxoacyl-[acyl-carrier-protein] synthase activity"/>
    <property type="evidence" value="ECO:0007669"/>
    <property type="project" value="InterPro"/>
</dbReference>
<dbReference type="Pfam" id="PF00107">
    <property type="entry name" value="ADH_zinc_N"/>
    <property type="match status" value="1"/>
</dbReference>
<dbReference type="Gene3D" id="3.40.47.10">
    <property type="match status" value="1"/>
</dbReference>
<dbReference type="Pfam" id="PF00698">
    <property type="entry name" value="Acyl_transf_1"/>
    <property type="match status" value="1"/>
</dbReference>
<dbReference type="OrthoDB" id="9778690at2"/>
<accession>A0A0P1IVP6</accession>
<dbReference type="Gene3D" id="3.40.366.10">
    <property type="entry name" value="Malonyl-Coenzyme A Acyl Carrier Protein, domain 2"/>
    <property type="match status" value="1"/>
</dbReference>
<evidence type="ECO:0000313" key="13">
    <source>
        <dbReference type="Proteomes" id="UP000051184"/>
    </source>
</evidence>
<dbReference type="InterPro" id="IPR011032">
    <property type="entry name" value="GroES-like_sf"/>
</dbReference>
<evidence type="ECO:0000256" key="1">
    <source>
        <dbReference type="ARBA" id="ARBA00022450"/>
    </source>
</evidence>
<dbReference type="GO" id="GO:0006633">
    <property type="term" value="P:fatty acid biosynthetic process"/>
    <property type="evidence" value="ECO:0007669"/>
    <property type="project" value="InterPro"/>
</dbReference>
<dbReference type="Pfam" id="PF14765">
    <property type="entry name" value="PS-DH"/>
    <property type="match status" value="1"/>
</dbReference>
<feature type="domain" description="PKS/mFAS DH" evidence="11">
    <location>
        <begin position="898"/>
        <end position="1176"/>
    </location>
</feature>
<dbReference type="Pfam" id="PF02801">
    <property type="entry name" value="Ketoacyl-synt_C"/>
    <property type="match status" value="1"/>
</dbReference>
<dbReference type="InterPro" id="IPR050091">
    <property type="entry name" value="PKS_NRPS_Biosynth_Enz"/>
</dbReference>
<dbReference type="CDD" id="cd05195">
    <property type="entry name" value="enoyl_red"/>
    <property type="match status" value="1"/>
</dbReference>
<keyword evidence="1" id="KW-0596">Phosphopantetheine</keyword>
<dbReference type="Pfam" id="PF08659">
    <property type="entry name" value="KR"/>
    <property type="match status" value="1"/>
</dbReference>
<dbReference type="InterPro" id="IPR049551">
    <property type="entry name" value="PKS_DH_C"/>
</dbReference>
<feature type="domain" description="Ketosynthase family 3 (KS3)" evidence="10">
    <location>
        <begin position="2"/>
        <end position="420"/>
    </location>
</feature>
<feature type="region of interest" description="N-terminal hotdog fold" evidence="7">
    <location>
        <begin position="898"/>
        <end position="1017"/>
    </location>
</feature>
<dbReference type="InterPro" id="IPR020806">
    <property type="entry name" value="PKS_PP-bd"/>
</dbReference>
<dbReference type="InterPro" id="IPR014030">
    <property type="entry name" value="Ketoacyl_synth_N"/>
</dbReference>
<dbReference type="EC" id="2.3.1.94" evidence="12"/>
<dbReference type="InterPro" id="IPR018201">
    <property type="entry name" value="Ketoacyl_synth_AS"/>
</dbReference>
<dbReference type="PANTHER" id="PTHR43775:SF37">
    <property type="entry name" value="SI:DKEY-61P9.11"/>
    <property type="match status" value="1"/>
</dbReference>
<dbReference type="InterPro" id="IPR049552">
    <property type="entry name" value="PKS_DH_N"/>
</dbReference>
<dbReference type="InterPro" id="IPR020807">
    <property type="entry name" value="PKS_DH"/>
</dbReference>
<evidence type="ECO:0000259" key="11">
    <source>
        <dbReference type="PROSITE" id="PS52019"/>
    </source>
</evidence>
<feature type="domain" description="Carrier" evidence="9">
    <location>
        <begin position="2325"/>
        <end position="2402"/>
    </location>
</feature>
<dbReference type="SUPFAM" id="SSF53901">
    <property type="entry name" value="Thiolase-like"/>
    <property type="match status" value="1"/>
</dbReference>
<dbReference type="GO" id="GO:0047879">
    <property type="term" value="F:erythronolide synthase activity"/>
    <property type="evidence" value="ECO:0007669"/>
    <property type="project" value="UniProtKB-EC"/>
</dbReference>
<dbReference type="Pfam" id="PF00109">
    <property type="entry name" value="ketoacyl-synt"/>
    <property type="match status" value="1"/>
</dbReference>
<proteinExistence type="predicted"/>
<evidence type="ECO:0000259" key="9">
    <source>
        <dbReference type="PROSITE" id="PS50075"/>
    </source>
</evidence>
<dbReference type="SUPFAM" id="SSF47336">
    <property type="entry name" value="ACP-like"/>
    <property type="match status" value="1"/>
</dbReference>
<dbReference type="Pfam" id="PF08240">
    <property type="entry name" value="ADH_N"/>
    <property type="match status" value="1"/>
</dbReference>
<dbReference type="InterPro" id="IPR032821">
    <property type="entry name" value="PKS_assoc"/>
</dbReference>
<dbReference type="InterPro" id="IPR013149">
    <property type="entry name" value="ADH-like_C"/>
</dbReference>
<dbReference type="GO" id="GO:0016491">
    <property type="term" value="F:oxidoreductase activity"/>
    <property type="evidence" value="ECO:0007669"/>
    <property type="project" value="InterPro"/>
</dbReference>
<dbReference type="InterPro" id="IPR020843">
    <property type="entry name" value="ER"/>
</dbReference>
<dbReference type="InterPro" id="IPR057326">
    <property type="entry name" value="KR_dom"/>
</dbReference>
<dbReference type="Gene3D" id="3.40.50.720">
    <property type="entry name" value="NAD(P)-binding Rossmann-like Domain"/>
    <property type="match status" value="3"/>
</dbReference>
<dbReference type="Gene3D" id="1.10.1200.10">
    <property type="entry name" value="ACP-like"/>
    <property type="match status" value="1"/>
</dbReference>
<feature type="active site" description="Proton acceptor; for dehydratase activity" evidence="7">
    <location>
        <position position="927"/>
    </location>
</feature>
<dbReference type="InterPro" id="IPR016036">
    <property type="entry name" value="Malonyl_transacylase_ACP-bd"/>
</dbReference>
<sequence length="2439" mass="261608">MTKQIFITGQACRLPGAGSAIEFKDLLQDGRCAVSSIPLNRWQHDLFYHPTPGTKGKSYTFAAGVLNDIWGFDLSVFNISPREANQMDPQQRILLQVVWEALEDAHLKPQDLAGQEVGVFVGASSMDHATILGKDAALADSYLMTGNTLSLVSNRISHAFDLRGPSFTVDTACSSAMVALDQARQALEEGRVDTAIVAGVNILLNPGSFVGFSAARMLSETGLCQSFSANADGYVRGEGCVAIVLQRDSKAPARARAKFIGSDTNADGFTMNVALPSEEGQRALLTGLYESLEVSPNDLSFIEAHGTGTLVGDPIEARALGRALAVHRDAPLPIGSAKSNVGHLEPASGLVGVLKTLIAFEDKRLPPSLHADELNPHINFEEENLILAREGVEFEASEKLTAGVSSFGFGGVNGHCVLETVTLEPAAPAIAPNAPERIFVTSSFCEASLREQAEIFAEDMAPADLEPGGLPDQLWHGRGFYPKRLGVLAGSASTASEALSAFARGEKDPRVVTAESKVRNEPTVFAYSGNGAQYAGMSLQAFRKDAAFREMYLKIDQEFQSHTGWSLVEKLEGGLVAEDFDDCLVAQSLLFADQAAQTHALASRGIKPAAVVGHSAGEVAAAWACGALDLAQAVSLVVSRSKPQSRLVNKGTMAAFQTDADNALSLLDAYHAENADYEWPVEIAAINSPVSVTLVGPKDQLTAFSKWVKRAHRLACIILPINYPYHSAQLEPYEQELHEALDGLQVKSTDIPFFSSTEGCLVKWDLLTIDYWWRNIRQPVQFGAAVDAALVAGFKSVLEVGAQPVLANYITATAQKNAVADVSVGHTLAKSDPENVNPMSRAALFAVLKGCAHEEGAFFSEAAPSTAQLPHYPWQNTEIKSVDSEAITEGLGTDADYHPLLGRPTGTGATVWRRDTDDQIFPALKDHQVGDASIMPGMALAEMAYAAAAKVAEGKPVEIRNLDLVGPVVLSGTAGVDIKTKVTPETGAIAVQSRARLSQDMFRDNLRASYSILSEPATILGQTAPSLISEEEDRGRWTYANARRIGLNYGPKFQGLQRLRINGDVFEVSLKEGVGLGASGQLQGFDPVQADCLLHALIAGFVNSTFDLAGLALLPVRIERLQVLQKAAPLATGRLIVRRRGNQSILVDVFGFDPDGQPALFMKGLRLQAVSLVPQIDFDDHAYHFAAVPCLPVTDIPSVDASHAQRAFESAMTAANAEDDTLLLLNAATHQALWSGFDSAVKADRKYEPREAFEKAETLWLEMLGSMGLAHKDAENGGWLIAEACDLPDAATIGLALLDEKPDLVSELSALLRLPGAVHEYLSEAAPEKDAASQLFGHHVANTLTTVPQPALSLVTALTKEVLRTYPESARLRVAAAGNGLKVFADLSDAYDGLKTFELLSEAEEAAGLEGVYKIKADEAQALECVVLADPGRLMEDASAAHLTSCLRPGGHLIVQCSAVPALNAAISALSPDGTTQEVAPDQLRRTLDRLGFETITQLDIPDGYGQGELFLCAKRVSILSDDTKTEDTQLPSSWEDIWFARYGQVVRKSGVLDTVTPADEKAPVLVLCNRNEEDRAISDRLLCLRDIAVQCVEAKRGLVAVVPNGAQYGEGSAAQPAQHALWAMLRTIGNEFAQIRIQAIDIAQVEPLEWSEQSEIIVNTLDALPDESEIVLTPNGPLALRVRQGLPQLEDGQNISALPEGASLERSVSGGLAKLEWTSKTRRDLEPTEVEIEVAATGLNYRDVMWAMGLLPEEALETGFAGPTLGLECSGHVSRVGSQVADVSVGDAVLAFGPACFSSHLISDQSWVTKLPEDLPVDDAAALPVAYFTAHYALETLGQLQPEDTVLIHGGAGGVGLAAIAVAQKIGATVIATAGSPVKQQFLRELGVEHVLSSRDTTFVREIRRLTDSRGVDVVLNSLAGQAMSDSLELLRPYGRFLELGKQDYYANTHVGLRALKNNISYFGIDVDSFLADRPDMARRVFKDVMDAMSSGEYPPLPYTKFGADQTVEAFRLMQRSGHIGKIVVAPQSQVSDTNPLSGADAFSADPEGWHVVAGGLGGLGLEVADWLYTRGARRIALLSRSGKTTPELEPRFDLLRKSGVELEILACDITAQTQVQQTFDRLRQKAPLATVFHSAMVLEDQPLAQISAESLDRTLPVKTVGLENLDIETRKDDLQAFIAFTSLATMIGNHGQAAYVAANAYQEALIKNRHALGLPALAVGWGAITDAGYVTRDENLGRMLAQMSGNVPFTTAAALNALGRLSMSSVPGACLTITPMKWGPSLAALKILHRPSHERLKQLAESSGKGRDAGDLRAELQSLPFAKAMKKAVAFLRAEVAGILRVPDSKLSASRPLSEYGMDSLMGVEMGLAAQEALGDDLPVPVLADDVSIENIAEMFVKHIQSGGSDDSEDGQDSESRKITQNWERQHMNTPNPATTQ</sequence>
<dbReference type="SMART" id="SM00822">
    <property type="entry name" value="PKS_KR"/>
    <property type="match status" value="1"/>
</dbReference>
<evidence type="ECO:0000256" key="5">
    <source>
        <dbReference type="ARBA" id="ARBA00023268"/>
    </source>
</evidence>
<dbReference type="SUPFAM" id="SSF55048">
    <property type="entry name" value="Probable ACP-binding domain of malonyl-CoA ACP transacylase"/>
    <property type="match status" value="1"/>
</dbReference>
<evidence type="ECO:0000256" key="7">
    <source>
        <dbReference type="PROSITE-ProRule" id="PRU01363"/>
    </source>
</evidence>
<reference evidence="13" key="1">
    <citation type="submission" date="2015-09" db="EMBL/GenBank/DDBJ databases">
        <authorList>
            <person name="Rodrigo-Torres Lidia"/>
            <person name="Arahal R.David."/>
        </authorList>
    </citation>
    <scope>NUCLEOTIDE SEQUENCE [LARGE SCALE GENOMIC DNA]</scope>
    <source>
        <strain evidence="13">CECT 5114</strain>
    </source>
</reference>
<evidence type="ECO:0000256" key="2">
    <source>
        <dbReference type="ARBA" id="ARBA00022553"/>
    </source>
</evidence>
<dbReference type="InterPro" id="IPR036291">
    <property type="entry name" value="NAD(P)-bd_dom_sf"/>
</dbReference>
<dbReference type="EMBL" id="CYUE01000025">
    <property type="protein sequence ID" value="CUK27561.1"/>
    <property type="molecule type" value="Genomic_DNA"/>
</dbReference>
<dbReference type="InterPro" id="IPR013968">
    <property type="entry name" value="PKS_KR"/>
</dbReference>
<feature type="region of interest" description="Disordered" evidence="8">
    <location>
        <begin position="2402"/>
        <end position="2439"/>
    </location>
</feature>
<dbReference type="FunFam" id="3.40.50.720:FF:000209">
    <property type="entry name" value="Polyketide synthase Pks12"/>
    <property type="match status" value="1"/>
</dbReference>
<evidence type="ECO:0000256" key="4">
    <source>
        <dbReference type="ARBA" id="ARBA00022857"/>
    </source>
</evidence>
<protein>
    <submittedName>
        <fullName evidence="12">Erythronolide synthase, modules 3 and 4</fullName>
        <ecNumber evidence="12">2.3.1.94</ecNumber>
    </submittedName>
</protein>
<dbReference type="Pfam" id="PF00550">
    <property type="entry name" value="PP-binding"/>
    <property type="match status" value="1"/>
</dbReference>
<dbReference type="SMART" id="SM00825">
    <property type="entry name" value="PKS_KS"/>
    <property type="match status" value="1"/>
</dbReference>
<dbReference type="InterPro" id="IPR009081">
    <property type="entry name" value="PP-bd_ACP"/>
</dbReference>
<dbReference type="CDD" id="cd05274">
    <property type="entry name" value="KR_FAS_SDR_x"/>
    <property type="match status" value="1"/>
</dbReference>
<dbReference type="InterPro" id="IPR042104">
    <property type="entry name" value="PKS_dehydratase_sf"/>
</dbReference>
<dbReference type="InterPro" id="IPR014043">
    <property type="entry name" value="Acyl_transferase_dom"/>
</dbReference>
<dbReference type="InterPro" id="IPR020841">
    <property type="entry name" value="PKS_Beta-ketoAc_synthase_dom"/>
</dbReference>
<dbReference type="InterPro" id="IPR014031">
    <property type="entry name" value="Ketoacyl_synth_C"/>
</dbReference>
<keyword evidence="2" id="KW-0597">Phosphoprotein</keyword>
<feature type="active site" description="Proton donor; for dehydratase activity" evidence="7">
    <location>
        <position position="1091"/>
    </location>
</feature>
<evidence type="ECO:0000313" key="12">
    <source>
        <dbReference type="EMBL" id="CUK27561.1"/>
    </source>
</evidence>
<dbReference type="PROSITE" id="PS52019">
    <property type="entry name" value="PKS_MFAS_DH"/>
    <property type="match status" value="1"/>
</dbReference>
<dbReference type="PANTHER" id="PTHR43775">
    <property type="entry name" value="FATTY ACID SYNTHASE"/>
    <property type="match status" value="1"/>
</dbReference>
<dbReference type="STRING" id="1715691.TA5113_02530"/>
<dbReference type="InterPro" id="IPR016039">
    <property type="entry name" value="Thiolase-like"/>
</dbReference>
<feature type="region of interest" description="C-terminal hotdog fold" evidence="7">
    <location>
        <begin position="1028"/>
        <end position="1176"/>
    </location>
</feature>
<evidence type="ECO:0000256" key="3">
    <source>
        <dbReference type="ARBA" id="ARBA00022679"/>
    </source>
</evidence>
<dbReference type="Gene3D" id="3.30.70.3290">
    <property type="match status" value="1"/>
</dbReference>
<gene>
    <name evidence="12" type="primary">eryA</name>
    <name evidence="12" type="ORF">TA5114_03389</name>
</gene>
<dbReference type="InterPro" id="IPR049900">
    <property type="entry name" value="PKS_mFAS_DH"/>
</dbReference>
<dbReference type="SUPFAM" id="SSF50129">
    <property type="entry name" value="GroES-like"/>
    <property type="match status" value="1"/>
</dbReference>
<dbReference type="SMART" id="SM00829">
    <property type="entry name" value="PKS_ER"/>
    <property type="match status" value="1"/>
</dbReference>
<dbReference type="GO" id="GO:0004312">
    <property type="term" value="F:fatty acid synthase activity"/>
    <property type="evidence" value="ECO:0007669"/>
    <property type="project" value="TreeGrafter"/>
</dbReference>
<keyword evidence="4" id="KW-0521">NADP</keyword>
<dbReference type="Gene3D" id="3.10.129.110">
    <property type="entry name" value="Polyketide synthase dehydratase"/>
    <property type="match status" value="1"/>
</dbReference>